<organism evidence="3 4">
    <name type="scientific">Ensete ventricosum</name>
    <name type="common">Abyssinian banana</name>
    <name type="synonym">Musa ensete</name>
    <dbReference type="NCBI Taxonomy" id="4639"/>
    <lineage>
        <taxon>Eukaryota</taxon>
        <taxon>Viridiplantae</taxon>
        <taxon>Streptophyta</taxon>
        <taxon>Embryophyta</taxon>
        <taxon>Tracheophyta</taxon>
        <taxon>Spermatophyta</taxon>
        <taxon>Magnoliopsida</taxon>
        <taxon>Liliopsida</taxon>
        <taxon>Zingiberales</taxon>
        <taxon>Musaceae</taxon>
        <taxon>Ensete</taxon>
    </lineage>
</organism>
<dbReference type="InterPro" id="IPR045853">
    <property type="entry name" value="Pep_chain_release_fac_I_sf"/>
</dbReference>
<evidence type="ECO:0000313" key="3">
    <source>
        <dbReference type="EMBL" id="KAJ8504939.1"/>
    </source>
</evidence>
<dbReference type="PANTHER" id="PTHR43116:SF4">
    <property type="entry name" value="PEPTIDE CHAIN RELEASE FACTOR PRFB3, CHLOROPLASTIC"/>
    <property type="match status" value="1"/>
</dbReference>
<comment type="similarity">
    <text evidence="1">Belongs to the prokaryotic/mitochondrial release factor family.</text>
</comment>
<name>A0AAV8RLV9_ENSVE</name>
<dbReference type="Proteomes" id="UP001222027">
    <property type="component" value="Unassembled WGS sequence"/>
</dbReference>
<dbReference type="GO" id="GO:0005737">
    <property type="term" value="C:cytoplasm"/>
    <property type="evidence" value="ECO:0007669"/>
    <property type="project" value="UniProtKB-ARBA"/>
</dbReference>
<evidence type="ECO:0000256" key="1">
    <source>
        <dbReference type="ARBA" id="ARBA00010835"/>
    </source>
</evidence>
<dbReference type="Pfam" id="PF00472">
    <property type="entry name" value="RF-1"/>
    <property type="match status" value="1"/>
</dbReference>
<protein>
    <recommendedName>
        <fullName evidence="2">Peptide chain release factor domain-containing protein</fullName>
    </recommendedName>
</protein>
<dbReference type="Gene3D" id="3.30.160.20">
    <property type="match status" value="1"/>
</dbReference>
<proteinExistence type="inferred from homology"/>
<feature type="domain" description="Peptide chain release factor" evidence="2">
    <location>
        <begin position="126"/>
        <end position="237"/>
    </location>
</feature>
<sequence>MSVLRSASFPPRCLVSGPGAPISPSIRACQSMERSKSHKVYKQLGLYSLKKKIEDAVHHAEMMAPNALEMEEARRIKQEEVLRDQSLWDDLAKSDQHFTALADTIRLINDLKDLRYKAEEAKLIMELAEMDVISHELFKQAYKATLDVNSFLEHYELTKFLSGPYDNEGACLTIKAGPEGIASEVWAEMLLGMYTRWAEKHGWTGKIIERYSSKGAGTRIATVEFESEYMYGYLSGERGVHRKICNSVDGSAVPRIYSASVDVIPLFLGGSINMPIDDNNLEISFFSSHTQYPSENGTEHAVSIHHMPSGITAQSSGERSSFANMIKALNRLKGKLLVLENEQGTSDANKIKRGAVQNKLNDETRRYIFHPQKLVQDVKTGIQLPDLNSILNGNIEPLIRTSISLKQGREMVLFSTCQRDMSIILLIVVCVFEPNGP</sequence>
<evidence type="ECO:0000313" key="4">
    <source>
        <dbReference type="Proteomes" id="UP001222027"/>
    </source>
</evidence>
<dbReference type="GO" id="GO:0003747">
    <property type="term" value="F:translation release factor activity"/>
    <property type="evidence" value="ECO:0007669"/>
    <property type="project" value="InterPro"/>
</dbReference>
<accession>A0AAV8RLV9</accession>
<reference evidence="3 4" key="1">
    <citation type="submission" date="2022-12" db="EMBL/GenBank/DDBJ databases">
        <title>Chromosome-scale assembly of the Ensete ventricosum genome.</title>
        <authorList>
            <person name="Dussert Y."/>
            <person name="Stocks J."/>
            <person name="Wendawek A."/>
            <person name="Woldeyes F."/>
            <person name="Nichols R.A."/>
            <person name="Borrell J.S."/>
        </authorList>
    </citation>
    <scope>NUCLEOTIDE SEQUENCE [LARGE SCALE GENOMIC DNA]</scope>
    <source>
        <strain evidence="4">cv. Maze</strain>
        <tissue evidence="3">Seeds</tissue>
    </source>
</reference>
<dbReference type="SUPFAM" id="SSF75620">
    <property type="entry name" value="Release factor"/>
    <property type="match status" value="1"/>
</dbReference>
<dbReference type="AlphaFoldDB" id="A0AAV8RLV9"/>
<dbReference type="InterPro" id="IPR005139">
    <property type="entry name" value="PCRF"/>
</dbReference>
<dbReference type="Pfam" id="PF03462">
    <property type="entry name" value="PCRF"/>
    <property type="match status" value="1"/>
</dbReference>
<dbReference type="EMBL" id="JAQQAF010000002">
    <property type="protein sequence ID" value="KAJ8504939.1"/>
    <property type="molecule type" value="Genomic_DNA"/>
</dbReference>
<evidence type="ECO:0000259" key="2">
    <source>
        <dbReference type="SMART" id="SM00937"/>
    </source>
</evidence>
<comment type="caution">
    <text evidence="3">The sequence shown here is derived from an EMBL/GenBank/DDBJ whole genome shotgun (WGS) entry which is preliminary data.</text>
</comment>
<keyword evidence="4" id="KW-1185">Reference proteome</keyword>
<dbReference type="PANTHER" id="PTHR43116">
    <property type="entry name" value="PEPTIDE CHAIN RELEASE FACTOR 2"/>
    <property type="match status" value="1"/>
</dbReference>
<dbReference type="InterPro" id="IPR000352">
    <property type="entry name" value="Pep_chain_release_fac_I"/>
</dbReference>
<gene>
    <name evidence="3" type="ORF">OPV22_005825</name>
</gene>
<dbReference type="Gene3D" id="3.30.70.1660">
    <property type="match status" value="1"/>
</dbReference>
<dbReference type="SMART" id="SM00937">
    <property type="entry name" value="PCRF"/>
    <property type="match status" value="1"/>
</dbReference>